<proteinExistence type="predicted"/>
<evidence type="ECO:0000313" key="3">
    <source>
        <dbReference type="Proteomes" id="UP000305921"/>
    </source>
</evidence>
<accession>A0A5R9E0U3</accession>
<gene>
    <name evidence="2" type="ORF">FEF34_00470</name>
</gene>
<dbReference type="Proteomes" id="UP000305921">
    <property type="component" value="Unassembled WGS sequence"/>
</dbReference>
<feature type="transmembrane region" description="Helical" evidence="1">
    <location>
        <begin position="29"/>
        <end position="51"/>
    </location>
</feature>
<organism evidence="2 3">
    <name type="scientific">Streptomyces marianii</name>
    <dbReference type="NCBI Taxonomy" id="1817406"/>
    <lineage>
        <taxon>Bacteria</taxon>
        <taxon>Bacillati</taxon>
        <taxon>Actinomycetota</taxon>
        <taxon>Actinomycetes</taxon>
        <taxon>Kitasatosporales</taxon>
        <taxon>Streptomycetaceae</taxon>
        <taxon>Streptomyces</taxon>
    </lineage>
</organism>
<keyword evidence="3" id="KW-1185">Reference proteome</keyword>
<keyword evidence="1" id="KW-0472">Membrane</keyword>
<name>A0A5R9E0U3_9ACTN</name>
<feature type="transmembrane region" description="Helical" evidence="1">
    <location>
        <begin position="72"/>
        <end position="94"/>
    </location>
</feature>
<comment type="caution">
    <text evidence="2">The sequence shown here is derived from an EMBL/GenBank/DDBJ whole genome shotgun (WGS) entry which is preliminary data.</text>
</comment>
<dbReference type="AlphaFoldDB" id="A0A5R9E0U3"/>
<keyword evidence="1" id="KW-0812">Transmembrane</keyword>
<evidence type="ECO:0000256" key="1">
    <source>
        <dbReference type="SAM" id="Phobius"/>
    </source>
</evidence>
<protein>
    <submittedName>
        <fullName evidence="2">Uncharacterized protein</fullName>
    </submittedName>
</protein>
<keyword evidence="1" id="KW-1133">Transmembrane helix</keyword>
<reference evidence="2 3" key="1">
    <citation type="submission" date="2019-05" db="EMBL/GenBank/DDBJ databases">
        <title>Streptomyces marianii sp. nov., a novel marine actinomycete from southern coast of India.</title>
        <authorList>
            <person name="Iniyan A.M."/>
            <person name="Wink J."/>
            <person name="Ramprasad E."/>
            <person name="Ramana C.V."/>
            <person name="Bunk B."/>
            <person name="Sproer C."/>
            <person name="Joseph F.-J.R.S."/>
            <person name="Vincent S.G.P."/>
        </authorList>
    </citation>
    <scope>NUCLEOTIDE SEQUENCE [LARGE SCALE GENOMIC DNA]</scope>
    <source>
        <strain evidence="2 3">ICN19</strain>
    </source>
</reference>
<sequence>MFILLPVNPGEPRFRDLRPRQHPTVYREIAVTLAVVLLTTAFVTVVALLAAAGAGKLARMDHASYPTALTRAAATFAAVITLAAVVTGTLTALLT</sequence>
<dbReference type="EMBL" id="VAWE01000001">
    <property type="protein sequence ID" value="TLQ41954.1"/>
    <property type="molecule type" value="Genomic_DNA"/>
</dbReference>
<evidence type="ECO:0000313" key="2">
    <source>
        <dbReference type="EMBL" id="TLQ41954.1"/>
    </source>
</evidence>